<proteinExistence type="predicted"/>
<sequence>MTDKGTTMADLDFAPRDILITSRAGMRAGKTSVPGR</sequence>
<gene>
    <name evidence="1" type="ORF">SAMN04490239_3677</name>
</gene>
<keyword evidence="2" id="KW-1185">Reference proteome</keyword>
<dbReference type="Proteomes" id="UP000183561">
    <property type="component" value="Unassembled WGS sequence"/>
</dbReference>
<protein>
    <submittedName>
        <fullName evidence="1">Uncharacterized protein</fullName>
    </submittedName>
</protein>
<reference evidence="2" key="1">
    <citation type="submission" date="2016-10" db="EMBL/GenBank/DDBJ databases">
        <authorList>
            <person name="Varghese N."/>
            <person name="Submissions S."/>
        </authorList>
    </citation>
    <scope>NUCLEOTIDE SEQUENCE [LARGE SCALE GENOMIC DNA]</scope>
    <source>
        <strain evidence="2">DSM 44498</strain>
    </source>
</reference>
<evidence type="ECO:0000313" key="1">
    <source>
        <dbReference type="EMBL" id="SEC32403.1"/>
    </source>
</evidence>
<organism evidence="1 2">
    <name type="scientific">Rhodococcus koreensis</name>
    <dbReference type="NCBI Taxonomy" id="99653"/>
    <lineage>
        <taxon>Bacteria</taxon>
        <taxon>Bacillati</taxon>
        <taxon>Actinomycetota</taxon>
        <taxon>Actinomycetes</taxon>
        <taxon>Mycobacteriales</taxon>
        <taxon>Nocardiaceae</taxon>
        <taxon>Rhodococcus</taxon>
    </lineage>
</organism>
<dbReference type="AlphaFoldDB" id="A0A1H4RKI1"/>
<evidence type="ECO:0000313" key="2">
    <source>
        <dbReference type="Proteomes" id="UP000183561"/>
    </source>
</evidence>
<accession>A0A1H4RKI1</accession>
<name>A0A1H4RKI1_9NOCA</name>
<dbReference type="EMBL" id="FNSV01000005">
    <property type="protein sequence ID" value="SEC32403.1"/>
    <property type="molecule type" value="Genomic_DNA"/>
</dbReference>